<evidence type="ECO:0000256" key="1">
    <source>
        <dbReference type="ARBA" id="ARBA00022741"/>
    </source>
</evidence>
<dbReference type="Proteomes" id="UP000005753">
    <property type="component" value="Chromosome"/>
</dbReference>
<accession>I5AWG1</accession>
<name>I5AWG1_EUBC6</name>
<evidence type="ECO:0000313" key="6">
    <source>
        <dbReference type="EMBL" id="EIM58134.1"/>
    </source>
</evidence>
<dbReference type="Gene3D" id="1.10.8.80">
    <property type="entry name" value="Magnesium chelatase subunit I, C-Terminal domain"/>
    <property type="match status" value="1"/>
</dbReference>
<keyword evidence="1" id="KW-0547">Nucleotide-binding</keyword>
<reference evidence="6 7" key="1">
    <citation type="submission" date="2010-08" db="EMBL/GenBank/DDBJ databases">
        <authorList>
            <consortium name="US DOE Joint Genome Institute (JGI-PGF)"/>
            <person name="Lucas S."/>
            <person name="Copeland A."/>
            <person name="Lapidus A."/>
            <person name="Cheng J.-F."/>
            <person name="Bruce D."/>
            <person name="Goodwin L."/>
            <person name="Pitluck S."/>
            <person name="Land M.L."/>
            <person name="Hauser L."/>
            <person name="Chang Y.-J."/>
            <person name="Anderson I.J."/>
            <person name="Johnson E."/>
            <person name="Mulhopadhyay B."/>
            <person name="Kyrpides N."/>
            <person name="Woyke T.J."/>
        </authorList>
    </citation>
    <scope>NUCLEOTIDE SEQUENCE [LARGE SCALE GENOMIC DNA]</scope>
    <source>
        <strain evidence="6 7">6</strain>
    </source>
</reference>
<dbReference type="eggNOG" id="COG0714">
    <property type="taxonomic scope" value="Bacteria"/>
</dbReference>
<proteinExistence type="inferred from homology"/>
<dbReference type="GO" id="GO:0016887">
    <property type="term" value="F:ATP hydrolysis activity"/>
    <property type="evidence" value="ECO:0007669"/>
    <property type="project" value="InterPro"/>
</dbReference>
<dbReference type="PANTHER" id="PTHR42759">
    <property type="entry name" value="MOXR FAMILY PROTEIN"/>
    <property type="match status" value="1"/>
</dbReference>
<dbReference type="GO" id="GO:0005524">
    <property type="term" value="F:ATP binding"/>
    <property type="evidence" value="ECO:0007669"/>
    <property type="project" value="UniProtKB-KW"/>
</dbReference>
<sequence>MIEKLKEHISEIFVGKEDVVENVLICLISGGHVLLEDVPGVGKTTLVRTLAALVDCDFGRIQFTPDTMPGDVIGTSIYNMKTGEFSYRQGSVMHQILLADEINRTSPKTQASLLEAMAEGQVTVDGNVYALPQPFIVIATQNPVEYMGTYPLPEAQVDRFMMRLSIGYPDAEAECRMARNFLDGKMDKPVEPVFRAEDILKLREDVKNVRVKDSLLQYVREIIELTRESSDFVTGASPRAFLSLISAARGKALISGRDYVKPDDVKAVAGNVLHHRLTLSSEARIRGEKTDRILSALILKARIPMES</sequence>
<dbReference type="Pfam" id="PF07726">
    <property type="entry name" value="AAA_3"/>
    <property type="match status" value="1"/>
</dbReference>
<keyword evidence="7" id="KW-1185">Reference proteome</keyword>
<dbReference type="InterPro" id="IPR011703">
    <property type="entry name" value="ATPase_AAA-3"/>
</dbReference>
<dbReference type="STRING" id="633697.EubceDRAFT1_2408"/>
<dbReference type="Pfam" id="PF17863">
    <property type="entry name" value="AAA_lid_2"/>
    <property type="match status" value="1"/>
</dbReference>
<feature type="domain" description="ATPase AAA-3" evidence="4">
    <location>
        <begin position="32"/>
        <end position="162"/>
    </location>
</feature>
<dbReference type="OrthoDB" id="9808397at2"/>
<dbReference type="InterPro" id="IPR027417">
    <property type="entry name" value="P-loop_NTPase"/>
</dbReference>
<dbReference type="SUPFAM" id="SSF52540">
    <property type="entry name" value="P-loop containing nucleoside triphosphate hydrolases"/>
    <property type="match status" value="1"/>
</dbReference>
<comment type="similarity">
    <text evidence="3">Belongs to the MoxR family.</text>
</comment>
<evidence type="ECO:0000259" key="5">
    <source>
        <dbReference type="Pfam" id="PF17863"/>
    </source>
</evidence>
<dbReference type="FunFam" id="3.40.50.300:FF:000640">
    <property type="entry name" value="MoxR family ATPase"/>
    <property type="match status" value="1"/>
</dbReference>
<feature type="domain" description="ChlI/MoxR AAA lid" evidence="5">
    <location>
        <begin position="226"/>
        <end position="295"/>
    </location>
</feature>
<organism evidence="6 7">
    <name type="scientific">Eubacterium cellulosolvens (strain ATCC 43171 / JCM 9499 / 6)</name>
    <name type="common">Cillobacterium cellulosolvens</name>
    <dbReference type="NCBI Taxonomy" id="633697"/>
    <lineage>
        <taxon>Bacteria</taxon>
        <taxon>Bacillati</taxon>
        <taxon>Bacillota</taxon>
        <taxon>Clostridia</taxon>
        <taxon>Eubacteriales</taxon>
        <taxon>Eubacteriaceae</taxon>
        <taxon>Eubacterium</taxon>
    </lineage>
</organism>
<gene>
    <name evidence="6" type="ORF">EubceDRAFT1_2408</name>
</gene>
<dbReference type="AlphaFoldDB" id="I5AWG1"/>
<keyword evidence="2" id="KW-0067">ATP-binding</keyword>
<evidence type="ECO:0000256" key="3">
    <source>
        <dbReference type="ARBA" id="ARBA00061607"/>
    </source>
</evidence>
<evidence type="ECO:0000256" key="2">
    <source>
        <dbReference type="ARBA" id="ARBA00022840"/>
    </source>
</evidence>
<dbReference type="PIRSF" id="PIRSF002849">
    <property type="entry name" value="AAA_ATPase_chaperone_MoxR_prd"/>
    <property type="match status" value="1"/>
</dbReference>
<evidence type="ECO:0000259" key="4">
    <source>
        <dbReference type="Pfam" id="PF07726"/>
    </source>
</evidence>
<dbReference type="InterPro" id="IPR041628">
    <property type="entry name" value="ChlI/MoxR_AAA_lid"/>
</dbReference>
<dbReference type="HOGENOM" id="CLU_034716_2_0_9"/>
<protein>
    <submittedName>
        <fullName evidence="6">MoxR-like ATPase</fullName>
    </submittedName>
</protein>
<dbReference type="PANTHER" id="PTHR42759:SF5">
    <property type="entry name" value="METHANOL DEHYDROGENASE REGULATOR"/>
    <property type="match status" value="1"/>
</dbReference>
<dbReference type="EMBL" id="CM001487">
    <property type="protein sequence ID" value="EIM58134.1"/>
    <property type="molecule type" value="Genomic_DNA"/>
</dbReference>
<dbReference type="Gene3D" id="3.40.50.300">
    <property type="entry name" value="P-loop containing nucleotide triphosphate hydrolases"/>
    <property type="match status" value="1"/>
</dbReference>
<reference evidence="6 7" key="2">
    <citation type="submission" date="2012-02" db="EMBL/GenBank/DDBJ databases">
        <title>Improved High-Quality Draft sequence of Eubacterium cellulosolvens 6.</title>
        <authorList>
            <consortium name="US DOE Joint Genome Institute"/>
            <person name="Lucas S."/>
            <person name="Han J."/>
            <person name="Lapidus A."/>
            <person name="Cheng J.-F."/>
            <person name="Goodwin L."/>
            <person name="Pitluck S."/>
            <person name="Peters L."/>
            <person name="Mikhailova N."/>
            <person name="Gu W."/>
            <person name="Detter J.C."/>
            <person name="Han C."/>
            <person name="Tapia R."/>
            <person name="Land M."/>
            <person name="Hauser L."/>
            <person name="Kyrpides N."/>
            <person name="Ivanova N."/>
            <person name="Pagani I."/>
            <person name="Johnson E."/>
            <person name="Mukhopadhyay B."/>
            <person name="Anderson I."/>
            <person name="Woyke T."/>
        </authorList>
    </citation>
    <scope>NUCLEOTIDE SEQUENCE [LARGE SCALE GENOMIC DNA]</scope>
    <source>
        <strain evidence="6 7">6</strain>
    </source>
</reference>
<dbReference type="CDD" id="cd00009">
    <property type="entry name" value="AAA"/>
    <property type="match status" value="1"/>
</dbReference>
<evidence type="ECO:0000313" key="7">
    <source>
        <dbReference type="Proteomes" id="UP000005753"/>
    </source>
</evidence>
<dbReference type="InterPro" id="IPR050764">
    <property type="entry name" value="CbbQ/NirQ/NorQ/GpvN"/>
</dbReference>